<reference evidence="1" key="1">
    <citation type="submission" date="2022-03" db="EMBL/GenBank/DDBJ databases">
        <authorList>
            <person name="Alioto T."/>
            <person name="Alioto T."/>
            <person name="Gomez Garrido J."/>
        </authorList>
    </citation>
    <scope>NUCLEOTIDE SEQUENCE</scope>
</reference>
<dbReference type="EMBL" id="OW240922">
    <property type="protein sequence ID" value="CAH2321347.1"/>
    <property type="molecule type" value="Genomic_DNA"/>
</dbReference>
<proteinExistence type="predicted"/>
<dbReference type="AlphaFoldDB" id="A0AAD1T871"/>
<evidence type="ECO:0000313" key="1">
    <source>
        <dbReference type="EMBL" id="CAH2321347.1"/>
    </source>
</evidence>
<name>A0AAD1T871_PELCU</name>
<dbReference type="Proteomes" id="UP001295444">
    <property type="component" value="Chromosome 11"/>
</dbReference>
<evidence type="ECO:0000313" key="2">
    <source>
        <dbReference type="Proteomes" id="UP001295444"/>
    </source>
</evidence>
<accession>A0AAD1T871</accession>
<dbReference type="PANTHER" id="PTHR21301">
    <property type="entry name" value="REVERSE TRANSCRIPTASE"/>
    <property type="match status" value="1"/>
</dbReference>
<keyword evidence="2" id="KW-1185">Reference proteome</keyword>
<organism evidence="1 2">
    <name type="scientific">Pelobates cultripes</name>
    <name type="common">Western spadefoot toad</name>
    <dbReference type="NCBI Taxonomy" id="61616"/>
    <lineage>
        <taxon>Eukaryota</taxon>
        <taxon>Metazoa</taxon>
        <taxon>Chordata</taxon>
        <taxon>Craniata</taxon>
        <taxon>Vertebrata</taxon>
        <taxon>Euteleostomi</taxon>
        <taxon>Amphibia</taxon>
        <taxon>Batrachia</taxon>
        <taxon>Anura</taxon>
        <taxon>Pelobatoidea</taxon>
        <taxon>Pelobatidae</taxon>
        <taxon>Pelobates</taxon>
    </lineage>
</organism>
<gene>
    <name evidence="1" type="ORF">PECUL_23A004034</name>
</gene>
<dbReference type="PANTHER" id="PTHR21301:SF13">
    <property type="match status" value="1"/>
</dbReference>
<protein>
    <submittedName>
        <fullName evidence="1">Uncharacterized protein</fullName>
    </submittedName>
</protein>
<feature type="non-terminal residue" evidence="1">
    <location>
        <position position="275"/>
    </location>
</feature>
<sequence length="275" mass="31312">MDCLDTLIELLDSNDPIDNIPTTHLAPKSRFTPHLKDYKNIEVFLEMILSHDPTPQYSAEIKTLLNQALIDKLITKNEFDFMLVKQPVLSTFYSLPKVHKSLDNPSGRPIVSGCGNLTQNLSIYLDKILSPIEFVKILNKNDFDLRFTSELGGNQINFLDITITIKEGGLVQTTLFKKHTATNSLLNWTSYHPQPLKAGIPIGQYLRLRHALPHMMRVTARRGSNFRDTLVQSHLAPRKKGLNNYLPKGSYKCGHCSACEFMERNSKEFTDKQRV</sequence>